<organism evidence="2 3">
    <name type="scientific">Pseudofrankia asymbiotica</name>
    <dbReference type="NCBI Taxonomy" id="1834516"/>
    <lineage>
        <taxon>Bacteria</taxon>
        <taxon>Bacillati</taxon>
        <taxon>Actinomycetota</taxon>
        <taxon>Actinomycetes</taxon>
        <taxon>Frankiales</taxon>
        <taxon>Frankiaceae</taxon>
        <taxon>Pseudofrankia</taxon>
    </lineage>
</organism>
<sequence length="241" mass="24992">MRVTLLGTGSADGWPNPWCACPSCAWARDTGNARAQTGVLLDDAMLVDLGPDVPRAAARFGVDLGRLRHLVIGHAHPDHLGPEALMWRSWSTVADRPLDVVGPRAVLDAVAAFLTRWERRAPGEAGSPLHPRLALAGSPIRLGGPGPDGGGYLVVPVAAAHGDASVGPAVLYDITAPDGARLLYACDTGPLPAATVEALAGREFDVALVEENNGDRPGFGDHLDLATFTADVGQGSARAEP</sequence>
<gene>
    <name evidence="2" type="ORF">BL253_19465</name>
</gene>
<name>A0A1V2I8I1_9ACTN</name>
<evidence type="ECO:0000313" key="3">
    <source>
        <dbReference type="Proteomes" id="UP000188929"/>
    </source>
</evidence>
<evidence type="ECO:0000259" key="1">
    <source>
        <dbReference type="Pfam" id="PF12706"/>
    </source>
</evidence>
<evidence type="ECO:0000313" key="2">
    <source>
        <dbReference type="EMBL" id="ONH28374.1"/>
    </source>
</evidence>
<dbReference type="Pfam" id="PF12706">
    <property type="entry name" value="Lactamase_B_2"/>
    <property type="match status" value="1"/>
</dbReference>
<feature type="domain" description="Metallo-beta-lactamase" evidence="1">
    <location>
        <begin position="46"/>
        <end position="211"/>
    </location>
</feature>
<reference evidence="3" key="1">
    <citation type="submission" date="2016-10" db="EMBL/GenBank/DDBJ databases">
        <title>Frankia sp. NRRL B-16386 Genome sequencing.</title>
        <authorList>
            <person name="Ghodhbane-Gtari F."/>
            <person name="Swanson E."/>
            <person name="Gueddou A."/>
            <person name="Hezbri K."/>
            <person name="Ktari K."/>
            <person name="Nouioui I."/>
            <person name="Morris K."/>
            <person name="Simpson S."/>
            <person name="Abebe-Akele F."/>
            <person name="Thomas K."/>
            <person name="Gtari M."/>
            <person name="Tisa L.S."/>
        </authorList>
    </citation>
    <scope>NUCLEOTIDE SEQUENCE [LARGE SCALE GENOMIC DNA]</scope>
    <source>
        <strain evidence="3">NRRL B-16386</strain>
    </source>
</reference>
<proteinExistence type="predicted"/>
<dbReference type="Proteomes" id="UP000188929">
    <property type="component" value="Unassembled WGS sequence"/>
</dbReference>
<accession>A0A1V2I8I1</accession>
<keyword evidence="3" id="KW-1185">Reference proteome</keyword>
<protein>
    <recommendedName>
        <fullName evidence="1">Metallo-beta-lactamase domain-containing protein</fullName>
    </recommendedName>
</protein>
<dbReference type="InterPro" id="IPR001279">
    <property type="entry name" value="Metallo-B-lactamas"/>
</dbReference>
<dbReference type="AlphaFoldDB" id="A0A1V2I8I1"/>
<dbReference type="Gene3D" id="3.60.15.10">
    <property type="entry name" value="Ribonuclease Z/Hydroxyacylglutathione hydrolase-like"/>
    <property type="match status" value="1"/>
</dbReference>
<dbReference type="InterPro" id="IPR036866">
    <property type="entry name" value="RibonucZ/Hydroxyglut_hydro"/>
</dbReference>
<dbReference type="SUPFAM" id="SSF56281">
    <property type="entry name" value="Metallo-hydrolase/oxidoreductase"/>
    <property type="match status" value="1"/>
</dbReference>
<dbReference type="STRING" id="1834516.BL253_19465"/>
<dbReference type="EMBL" id="MOMC01000040">
    <property type="protein sequence ID" value="ONH28374.1"/>
    <property type="molecule type" value="Genomic_DNA"/>
</dbReference>
<comment type="caution">
    <text evidence="2">The sequence shown here is derived from an EMBL/GenBank/DDBJ whole genome shotgun (WGS) entry which is preliminary data.</text>
</comment>